<dbReference type="PANTHER" id="PTHR48111:SF43">
    <property type="entry name" value="STAGE 0 SPORULATION PROTEIN A HOMOLOG"/>
    <property type="match status" value="1"/>
</dbReference>
<organism evidence="10 11">
    <name type="scientific">Clostridium fermenticellae</name>
    <dbReference type="NCBI Taxonomy" id="2068654"/>
    <lineage>
        <taxon>Bacteria</taxon>
        <taxon>Bacillati</taxon>
        <taxon>Bacillota</taxon>
        <taxon>Clostridia</taxon>
        <taxon>Eubacteriales</taxon>
        <taxon>Clostridiaceae</taxon>
        <taxon>Clostridium</taxon>
    </lineage>
</organism>
<dbReference type="CDD" id="cd18159">
    <property type="entry name" value="REC_OmpR_NsrR-like"/>
    <property type="match status" value="1"/>
</dbReference>
<proteinExistence type="predicted"/>
<keyword evidence="3 7" id="KW-0238">DNA-binding</keyword>
<keyword evidence="2" id="KW-0805">Transcription regulation</keyword>
<evidence type="ECO:0000256" key="6">
    <source>
        <dbReference type="PROSITE-ProRule" id="PRU00169"/>
    </source>
</evidence>
<dbReference type="Proteomes" id="UP000266301">
    <property type="component" value="Chromosome"/>
</dbReference>
<name>A0A386H1F9_9CLOT</name>
<dbReference type="GO" id="GO:0032993">
    <property type="term" value="C:protein-DNA complex"/>
    <property type="evidence" value="ECO:0007669"/>
    <property type="project" value="TreeGrafter"/>
</dbReference>
<dbReference type="InterPro" id="IPR011006">
    <property type="entry name" value="CheY-like_superfamily"/>
</dbReference>
<evidence type="ECO:0000259" key="9">
    <source>
        <dbReference type="PROSITE" id="PS51755"/>
    </source>
</evidence>
<dbReference type="RefSeq" id="WP_119970104.1">
    <property type="nucleotide sequence ID" value="NZ_CP032416.1"/>
</dbReference>
<dbReference type="InterPro" id="IPR001867">
    <property type="entry name" value="OmpR/PhoB-type_DNA-bd"/>
</dbReference>
<dbReference type="SMART" id="SM00862">
    <property type="entry name" value="Trans_reg_C"/>
    <property type="match status" value="1"/>
</dbReference>
<dbReference type="InterPro" id="IPR039420">
    <property type="entry name" value="WalR-like"/>
</dbReference>
<keyword evidence="4" id="KW-0804">Transcription</keyword>
<dbReference type="CDD" id="cd00383">
    <property type="entry name" value="trans_reg_C"/>
    <property type="match status" value="1"/>
</dbReference>
<dbReference type="InterPro" id="IPR016032">
    <property type="entry name" value="Sig_transdc_resp-reg_C-effctor"/>
</dbReference>
<evidence type="ECO:0000256" key="2">
    <source>
        <dbReference type="ARBA" id="ARBA00023015"/>
    </source>
</evidence>
<protein>
    <recommendedName>
        <fullName evidence="1">Stage 0 sporulation protein A homolog</fullName>
    </recommendedName>
</protein>
<dbReference type="InterPro" id="IPR036388">
    <property type="entry name" value="WH-like_DNA-bd_sf"/>
</dbReference>
<dbReference type="KEGG" id="cfer:D4Z93_02095"/>
<dbReference type="SMART" id="SM00448">
    <property type="entry name" value="REC"/>
    <property type="match status" value="1"/>
</dbReference>
<dbReference type="GO" id="GO:0000976">
    <property type="term" value="F:transcription cis-regulatory region binding"/>
    <property type="evidence" value="ECO:0007669"/>
    <property type="project" value="TreeGrafter"/>
</dbReference>
<dbReference type="Gene3D" id="3.40.50.2300">
    <property type="match status" value="1"/>
</dbReference>
<accession>A0A386H1F9</accession>
<dbReference type="GO" id="GO:0006355">
    <property type="term" value="P:regulation of DNA-templated transcription"/>
    <property type="evidence" value="ECO:0007669"/>
    <property type="project" value="InterPro"/>
</dbReference>
<evidence type="ECO:0000256" key="5">
    <source>
        <dbReference type="ARBA" id="ARBA00024867"/>
    </source>
</evidence>
<keyword evidence="6" id="KW-0597">Phosphoprotein</keyword>
<dbReference type="Pfam" id="PF00486">
    <property type="entry name" value="Trans_reg_C"/>
    <property type="match status" value="1"/>
</dbReference>
<evidence type="ECO:0000259" key="8">
    <source>
        <dbReference type="PROSITE" id="PS50110"/>
    </source>
</evidence>
<evidence type="ECO:0000256" key="1">
    <source>
        <dbReference type="ARBA" id="ARBA00018672"/>
    </source>
</evidence>
<evidence type="ECO:0000256" key="3">
    <source>
        <dbReference type="ARBA" id="ARBA00023125"/>
    </source>
</evidence>
<gene>
    <name evidence="10" type="ORF">D4Z93_02095</name>
</gene>
<evidence type="ECO:0000256" key="4">
    <source>
        <dbReference type="ARBA" id="ARBA00023163"/>
    </source>
</evidence>
<feature type="DNA-binding region" description="OmpR/PhoB-type" evidence="7">
    <location>
        <begin position="126"/>
        <end position="223"/>
    </location>
</feature>
<feature type="domain" description="Response regulatory" evidence="8">
    <location>
        <begin position="3"/>
        <end position="116"/>
    </location>
</feature>
<dbReference type="AlphaFoldDB" id="A0A386H1F9"/>
<reference evidence="10 11" key="1">
    <citation type="journal article" date="2019" name="Int. J. Syst. Evol. Microbiol.">
        <title>Clostridium fermenticellae sp. nov., isolated from the mud in a fermentation cellar for the production of the Chinese liquor, baijiu.</title>
        <authorList>
            <person name="Xu P.X."/>
            <person name="Chai L.J."/>
            <person name="Qiu T."/>
            <person name="Zhang X.J."/>
            <person name="Lu Z.M."/>
            <person name="Xiao C."/>
            <person name="Wang S.T."/>
            <person name="Shen C.H."/>
            <person name="Shi J.S."/>
            <person name="Xu Z.H."/>
        </authorList>
    </citation>
    <scope>NUCLEOTIDE SEQUENCE [LARGE SCALE GENOMIC DNA]</scope>
    <source>
        <strain evidence="10 11">JN500901</strain>
    </source>
</reference>
<dbReference type="GO" id="GO:0005829">
    <property type="term" value="C:cytosol"/>
    <property type="evidence" value="ECO:0007669"/>
    <property type="project" value="TreeGrafter"/>
</dbReference>
<keyword evidence="11" id="KW-1185">Reference proteome</keyword>
<dbReference type="InterPro" id="IPR001789">
    <property type="entry name" value="Sig_transdc_resp-reg_receiver"/>
</dbReference>
<dbReference type="GO" id="GO:0000156">
    <property type="term" value="F:phosphorelay response regulator activity"/>
    <property type="evidence" value="ECO:0007669"/>
    <property type="project" value="TreeGrafter"/>
</dbReference>
<dbReference type="PROSITE" id="PS50110">
    <property type="entry name" value="RESPONSE_REGULATORY"/>
    <property type="match status" value="1"/>
</dbReference>
<dbReference type="SUPFAM" id="SSF52172">
    <property type="entry name" value="CheY-like"/>
    <property type="match status" value="1"/>
</dbReference>
<dbReference type="Gene3D" id="1.10.10.10">
    <property type="entry name" value="Winged helix-like DNA-binding domain superfamily/Winged helix DNA-binding domain"/>
    <property type="match status" value="1"/>
</dbReference>
<dbReference type="Pfam" id="PF00072">
    <property type="entry name" value="Response_reg"/>
    <property type="match status" value="1"/>
</dbReference>
<evidence type="ECO:0000313" key="10">
    <source>
        <dbReference type="EMBL" id="AYD39395.1"/>
    </source>
</evidence>
<dbReference type="PROSITE" id="PS51755">
    <property type="entry name" value="OMPR_PHOB"/>
    <property type="match status" value="1"/>
</dbReference>
<evidence type="ECO:0000313" key="11">
    <source>
        <dbReference type="Proteomes" id="UP000266301"/>
    </source>
</evidence>
<dbReference type="PANTHER" id="PTHR48111">
    <property type="entry name" value="REGULATOR OF RPOS"/>
    <property type="match status" value="1"/>
</dbReference>
<feature type="modified residue" description="4-aspartylphosphate" evidence="6">
    <location>
        <position position="52"/>
    </location>
</feature>
<feature type="domain" description="OmpR/PhoB-type" evidence="9">
    <location>
        <begin position="126"/>
        <end position="223"/>
    </location>
</feature>
<evidence type="ECO:0000256" key="7">
    <source>
        <dbReference type="PROSITE-ProRule" id="PRU01091"/>
    </source>
</evidence>
<dbReference type="OrthoDB" id="9790442at2"/>
<dbReference type="SUPFAM" id="SSF46894">
    <property type="entry name" value="C-terminal effector domain of the bipartite response regulators"/>
    <property type="match status" value="1"/>
</dbReference>
<comment type="function">
    <text evidence="5">May play the central regulatory role in sporulation. It may be an element of the effector pathway responsible for the activation of sporulation genes in response to nutritional stress. Spo0A may act in concert with spo0H (a sigma factor) to control the expression of some genes that are critical to the sporulation process.</text>
</comment>
<sequence>MYKILIVEDDMTIAKSIKSCLDGWNYKTEFITDFKDITAEFIKFNPHLVLLDISLPFFNGYHWCSEIRKISKVPIIFISSMSENMNIIMSVNMGGDDFISKPFDLNVLVAKVQALIRRTYSFSGEMDIIEHNGIVLNLNNATIELGSQKLELTKNEFKILEILFKNIGHIISRDVIMTKLWESDSYIDDNTLTVNMTRLRKKISDIGIHDLIKTKKGIGYMVE</sequence>
<dbReference type="EMBL" id="CP032416">
    <property type="protein sequence ID" value="AYD39395.1"/>
    <property type="molecule type" value="Genomic_DNA"/>
</dbReference>